<dbReference type="Pfam" id="PF09972">
    <property type="entry name" value="DUF2207"/>
    <property type="match status" value="1"/>
</dbReference>
<dbReference type="Pfam" id="PF20990">
    <property type="entry name" value="DUF2207_C"/>
    <property type="match status" value="1"/>
</dbReference>
<evidence type="ECO:0000313" key="2">
    <source>
        <dbReference type="Proteomes" id="UP000193577"/>
    </source>
</evidence>
<accession>A0A7I7SAC4</accession>
<dbReference type="RefSeq" id="WP_085301749.1">
    <property type="nucleotide sequence ID" value="NZ_AP022594.1"/>
</dbReference>
<dbReference type="InterPro" id="IPR048389">
    <property type="entry name" value="YciQ-like_C"/>
</dbReference>
<protein>
    <submittedName>
        <fullName evidence="1">Uncharacterized protein</fullName>
    </submittedName>
</protein>
<sequence>MQLLVRLAAAVMPWVTGVFYRLFWPLTTARMWALMAVLTVLAGLGMLFPVARDGVIAGFVSPTLDLDSEITDYDADYRVDADGTLTATETLTVRLPAGRHGIFRYFPVGHPADPHVRSVPTVTEVSQDGHPAAVHYSWSDDGRSYIAQIGDRHSVLAPGSYTYTIRYRLTSTLIAPQPGHLPTEQGHNPTAPTATFFHNVVGYWPMRTRSAHVRVSLPGPAGLVGCADGAFGSCTVDGAGTDQVSVSADNLLSYTPLTLRVDLAVPLPAQSQLPWTERYDTVLGRSLPLVALVAVLAMAAAGGGYLWMRRSREPAPGFPVLYAPPRGLGPAHCAYLVDESVGEHALIATLLYLAERRLVRLQAVDGQRWVVTGLADPARWAQIDPVSRQLGERLGVTAVGNSLFVDGGPDVAATVSRAREAIATDCQQWAREQGIVAPAAGERVGRFAVIGAVIVAVIVFAGLVGPTMWGLPPAAFAIGGIGLLATGVGTRRTDAGRAWWSQAAGFRRLLATPSAERRFDFAARTDLYLAYIPYAVAFGVADAWAAKYRMATGWEPPIPLWYPFVCDGPRFFAASLDSFSATVSSSLRSYGQATSAGAGMSWGRGGGGGGGTW</sequence>
<proteinExistence type="predicted"/>
<dbReference type="AlphaFoldDB" id="A0A7I7SAC4"/>
<dbReference type="EMBL" id="NCXO01000001">
    <property type="protein sequence ID" value="OSC35996.1"/>
    <property type="molecule type" value="Genomic_DNA"/>
</dbReference>
<comment type="caution">
    <text evidence="1">The sequence shown here is derived from an EMBL/GenBank/DDBJ whole genome shotgun (WGS) entry which is preliminary data.</text>
</comment>
<gene>
    <name evidence="1" type="ORF">B8W67_00390</name>
</gene>
<dbReference type="InterPro" id="IPR018702">
    <property type="entry name" value="DUF2207"/>
</dbReference>
<reference evidence="1 2" key="1">
    <citation type="submission" date="2017-04" db="EMBL/GenBank/DDBJ databases">
        <title>The new phylogeny of genus Mycobacterium.</title>
        <authorList>
            <person name="Tortoli E."/>
            <person name="Trovato A."/>
            <person name="Cirillo D.M."/>
        </authorList>
    </citation>
    <scope>NUCLEOTIDE SEQUENCE [LARGE SCALE GENOMIC DNA]</scope>
    <source>
        <strain evidence="1 2">KCTC 19819</strain>
    </source>
</reference>
<evidence type="ECO:0000313" key="1">
    <source>
        <dbReference type="EMBL" id="OSC35996.1"/>
    </source>
</evidence>
<dbReference type="Proteomes" id="UP000193577">
    <property type="component" value="Unassembled WGS sequence"/>
</dbReference>
<keyword evidence="2" id="KW-1185">Reference proteome</keyword>
<name>A0A7I7SAC4_9MYCO</name>
<organism evidence="1 2">
    <name type="scientific">Mycolicibacillus koreensis</name>
    <dbReference type="NCBI Taxonomy" id="1069220"/>
    <lineage>
        <taxon>Bacteria</taxon>
        <taxon>Bacillati</taxon>
        <taxon>Actinomycetota</taxon>
        <taxon>Actinomycetes</taxon>
        <taxon>Mycobacteriales</taxon>
        <taxon>Mycobacteriaceae</taxon>
        <taxon>Mycolicibacillus</taxon>
    </lineage>
</organism>
<dbReference type="OrthoDB" id="143710at2"/>